<evidence type="ECO:0000256" key="1">
    <source>
        <dbReference type="SAM" id="MobiDB-lite"/>
    </source>
</evidence>
<feature type="compositionally biased region" description="Basic and acidic residues" evidence="1">
    <location>
        <begin position="99"/>
        <end position="117"/>
    </location>
</feature>
<feature type="region of interest" description="Disordered" evidence="1">
    <location>
        <begin position="99"/>
        <end position="163"/>
    </location>
</feature>
<proteinExistence type="predicted"/>
<dbReference type="Proteomes" id="UP000663992">
    <property type="component" value="Unassembled WGS sequence"/>
</dbReference>
<dbReference type="Gene3D" id="1.10.8.1180">
    <property type="match status" value="1"/>
</dbReference>
<accession>A0ABS3D0N2</accession>
<dbReference type="EMBL" id="JAFKCS010000053">
    <property type="protein sequence ID" value="MBN7822344.1"/>
    <property type="molecule type" value="Genomic_DNA"/>
</dbReference>
<feature type="domain" description="DnaT DNA-binding" evidence="2">
    <location>
        <begin position="166"/>
        <end position="233"/>
    </location>
</feature>
<dbReference type="Pfam" id="PF17948">
    <property type="entry name" value="DnaT"/>
    <property type="match status" value="1"/>
</dbReference>
<feature type="compositionally biased region" description="Polar residues" evidence="1">
    <location>
        <begin position="148"/>
        <end position="159"/>
    </location>
</feature>
<name>A0ABS3D0N2_9ALTE</name>
<organism evidence="3 4">
    <name type="scientific">Bowmanella yangjiangensis</name>
    <dbReference type="NCBI Taxonomy" id="2811230"/>
    <lineage>
        <taxon>Bacteria</taxon>
        <taxon>Pseudomonadati</taxon>
        <taxon>Pseudomonadota</taxon>
        <taxon>Gammaproteobacteria</taxon>
        <taxon>Alteromonadales</taxon>
        <taxon>Alteromonadaceae</taxon>
        <taxon>Bowmanella</taxon>
    </lineage>
</organism>
<dbReference type="Pfam" id="PF13730">
    <property type="entry name" value="HTH_36"/>
    <property type="match status" value="1"/>
</dbReference>
<dbReference type="InterPro" id="IPR040480">
    <property type="entry name" value="DnaT_DNA_bind"/>
</dbReference>
<sequence>MSVQAMSWALAQTVVSDASARHVLLCLANYADKDGRGAFPSAASLADDTGLAVRTVRYKLEQLQELGAIRPGNQAIAAAYIDRGDRRPVVYDLAMERGAADAPRAERPATDAPRENVRGANGDSTGCKPQHHGVQSTTARGARVAPNPSLNHQGSTSEPSDARTPFALDLNWTPDAARLRAVSFAAGVSVEACMEALGAFRVHHEAKALAFTSAEWHAKLVTWAKQDTVRGAASKVAPIASARQAKPRVVTV</sequence>
<dbReference type="RefSeq" id="WP_206596282.1">
    <property type="nucleotide sequence ID" value="NZ_JAFKCS010000053.1"/>
</dbReference>
<evidence type="ECO:0000313" key="4">
    <source>
        <dbReference type="Proteomes" id="UP000663992"/>
    </source>
</evidence>
<comment type="caution">
    <text evidence="3">The sequence shown here is derived from an EMBL/GenBank/DDBJ whole genome shotgun (WGS) entry which is preliminary data.</text>
</comment>
<protein>
    <submittedName>
        <fullName evidence="3">Helix-turn-helix domain-containing protein</fullName>
    </submittedName>
</protein>
<evidence type="ECO:0000313" key="3">
    <source>
        <dbReference type="EMBL" id="MBN7822344.1"/>
    </source>
</evidence>
<evidence type="ECO:0000259" key="2">
    <source>
        <dbReference type="Pfam" id="PF17948"/>
    </source>
</evidence>
<keyword evidence="4" id="KW-1185">Reference proteome</keyword>
<reference evidence="3 4" key="1">
    <citation type="submission" date="2021-03" db="EMBL/GenBank/DDBJ databases">
        <title>novel species isolated from a fishpond in China.</title>
        <authorList>
            <person name="Lu H."/>
            <person name="Cai Z."/>
        </authorList>
    </citation>
    <scope>NUCLEOTIDE SEQUENCE [LARGE SCALE GENOMIC DNA]</scope>
    <source>
        <strain evidence="3 4">Y57</strain>
    </source>
</reference>
<gene>
    <name evidence="3" type="ORF">J0A65_20930</name>
</gene>